<organism evidence="6 7">
    <name type="scientific">Nocardia amikacinitolerans</name>
    <dbReference type="NCBI Taxonomy" id="756689"/>
    <lineage>
        <taxon>Bacteria</taxon>
        <taxon>Bacillati</taxon>
        <taxon>Actinomycetota</taxon>
        <taxon>Actinomycetes</taxon>
        <taxon>Mycobacteriales</taxon>
        <taxon>Nocardiaceae</taxon>
        <taxon>Nocardia</taxon>
    </lineage>
</organism>
<accession>A0A285L7L0</accession>
<proteinExistence type="predicted"/>
<protein>
    <submittedName>
        <fullName evidence="6">DNA-binding transcriptional regulator, IclR family</fullName>
    </submittedName>
</protein>
<keyword evidence="3" id="KW-0804">Transcription</keyword>
<feature type="domain" description="HTH iclR-type" evidence="4">
    <location>
        <begin position="12"/>
        <end position="73"/>
    </location>
</feature>
<dbReference type="Proteomes" id="UP000219565">
    <property type="component" value="Unassembled WGS sequence"/>
</dbReference>
<dbReference type="GO" id="GO:0003700">
    <property type="term" value="F:DNA-binding transcription factor activity"/>
    <property type="evidence" value="ECO:0007669"/>
    <property type="project" value="TreeGrafter"/>
</dbReference>
<dbReference type="EMBL" id="OBEG01000002">
    <property type="protein sequence ID" value="SNY80864.1"/>
    <property type="molecule type" value="Genomic_DNA"/>
</dbReference>
<dbReference type="Pfam" id="PF09339">
    <property type="entry name" value="HTH_IclR"/>
    <property type="match status" value="1"/>
</dbReference>
<name>A0A285L7L0_9NOCA</name>
<evidence type="ECO:0000256" key="1">
    <source>
        <dbReference type="ARBA" id="ARBA00023015"/>
    </source>
</evidence>
<dbReference type="Gene3D" id="1.10.10.10">
    <property type="entry name" value="Winged helix-like DNA-binding domain superfamily/Winged helix DNA-binding domain"/>
    <property type="match status" value="1"/>
</dbReference>
<dbReference type="GO" id="GO:0045892">
    <property type="term" value="P:negative regulation of DNA-templated transcription"/>
    <property type="evidence" value="ECO:0007669"/>
    <property type="project" value="TreeGrafter"/>
</dbReference>
<dbReference type="InterPro" id="IPR014757">
    <property type="entry name" value="Tscrpt_reg_IclR_C"/>
</dbReference>
<gene>
    <name evidence="6" type="ORF">SAMN04244553_2438</name>
</gene>
<feature type="domain" description="IclR-ED" evidence="5">
    <location>
        <begin position="74"/>
        <end position="298"/>
    </location>
</feature>
<dbReference type="RefSeq" id="WP_245910065.1">
    <property type="nucleotide sequence ID" value="NZ_OBEG01000002.1"/>
</dbReference>
<evidence type="ECO:0000256" key="3">
    <source>
        <dbReference type="ARBA" id="ARBA00023163"/>
    </source>
</evidence>
<dbReference type="SUPFAM" id="SSF46785">
    <property type="entry name" value="Winged helix' DNA-binding domain"/>
    <property type="match status" value="1"/>
</dbReference>
<dbReference type="PROSITE" id="PS51077">
    <property type="entry name" value="HTH_ICLR"/>
    <property type="match status" value="1"/>
</dbReference>
<dbReference type="PANTHER" id="PTHR30136:SF24">
    <property type="entry name" value="HTH-TYPE TRANSCRIPTIONAL REPRESSOR ALLR"/>
    <property type="match status" value="1"/>
</dbReference>
<dbReference type="InterPro" id="IPR005471">
    <property type="entry name" value="Tscrpt_reg_IclR_N"/>
</dbReference>
<keyword evidence="2 6" id="KW-0238">DNA-binding</keyword>
<sequence>MSADKSGSARSSPPTDRVVALMERLAALESPATAADLADSVGLSRSTVGAILGSLDGHGWVSRLPDLRYVLGPGFLAMAERARTALEGAAAVPSLLDGLAARVGCGAALSVVGSGQLVFIAVTRGVGHIPAGVEVGLRLPLQAPAGAAVVAFADPAVQRNWIAGGPAERRTEWQRGLRQIADRGFAAWGADVADLHRIDVLGRVIAHLSANASNPQLRDEVQALVAEAGGRLHTAAALDADEPLPISYLAAPVFDRGGNALWELQIGPLRPSVSRPERQHYIRELTAAARALGAVMADSSR</sequence>
<evidence type="ECO:0000313" key="7">
    <source>
        <dbReference type="Proteomes" id="UP000219565"/>
    </source>
</evidence>
<evidence type="ECO:0000313" key="6">
    <source>
        <dbReference type="EMBL" id="SNY80864.1"/>
    </source>
</evidence>
<dbReference type="PROSITE" id="PS51078">
    <property type="entry name" value="ICLR_ED"/>
    <property type="match status" value="1"/>
</dbReference>
<dbReference type="PANTHER" id="PTHR30136">
    <property type="entry name" value="HELIX-TURN-HELIX TRANSCRIPTIONAL REGULATOR, ICLR FAMILY"/>
    <property type="match status" value="1"/>
</dbReference>
<reference evidence="6 7" key="1">
    <citation type="submission" date="2017-09" db="EMBL/GenBank/DDBJ databases">
        <authorList>
            <person name="Ehlers B."/>
            <person name="Leendertz F.H."/>
        </authorList>
    </citation>
    <scope>NUCLEOTIDE SEQUENCE [LARGE SCALE GENOMIC DNA]</scope>
    <source>
        <strain evidence="6 7">DSM 45537</strain>
    </source>
</reference>
<dbReference type="InterPro" id="IPR029016">
    <property type="entry name" value="GAF-like_dom_sf"/>
</dbReference>
<dbReference type="GO" id="GO:0003677">
    <property type="term" value="F:DNA binding"/>
    <property type="evidence" value="ECO:0007669"/>
    <property type="project" value="UniProtKB-KW"/>
</dbReference>
<keyword evidence="1" id="KW-0805">Transcription regulation</keyword>
<dbReference type="SMART" id="SM00346">
    <property type="entry name" value="HTH_ICLR"/>
    <property type="match status" value="1"/>
</dbReference>
<dbReference type="Gene3D" id="3.30.450.40">
    <property type="match status" value="1"/>
</dbReference>
<dbReference type="AlphaFoldDB" id="A0A285L7L0"/>
<dbReference type="InterPro" id="IPR050707">
    <property type="entry name" value="HTH_MetabolicPath_Reg"/>
</dbReference>
<evidence type="ECO:0000259" key="5">
    <source>
        <dbReference type="PROSITE" id="PS51078"/>
    </source>
</evidence>
<evidence type="ECO:0000256" key="2">
    <source>
        <dbReference type="ARBA" id="ARBA00023125"/>
    </source>
</evidence>
<evidence type="ECO:0000259" key="4">
    <source>
        <dbReference type="PROSITE" id="PS51077"/>
    </source>
</evidence>
<dbReference type="InterPro" id="IPR036390">
    <property type="entry name" value="WH_DNA-bd_sf"/>
</dbReference>
<dbReference type="SUPFAM" id="SSF55781">
    <property type="entry name" value="GAF domain-like"/>
    <property type="match status" value="1"/>
</dbReference>
<dbReference type="STRING" id="1379680.GCA_001612615_02810"/>
<dbReference type="InterPro" id="IPR036388">
    <property type="entry name" value="WH-like_DNA-bd_sf"/>
</dbReference>
<keyword evidence="7" id="KW-1185">Reference proteome</keyword>